<accession>A0A3G5A6G4</accession>
<organism evidence="1">
    <name type="scientific">Hyperionvirus sp</name>
    <dbReference type="NCBI Taxonomy" id="2487770"/>
    <lineage>
        <taxon>Viruses</taxon>
        <taxon>Varidnaviria</taxon>
        <taxon>Bamfordvirae</taxon>
        <taxon>Nucleocytoviricota</taxon>
        <taxon>Megaviricetes</taxon>
        <taxon>Imitervirales</taxon>
        <taxon>Mimiviridae</taxon>
        <taxon>Klosneuvirinae</taxon>
    </lineage>
</organism>
<proteinExistence type="predicted"/>
<sequence>MIARVIVYSRFYESFNKSGISIFYKRGFDKS</sequence>
<evidence type="ECO:0000313" key="1">
    <source>
        <dbReference type="EMBL" id="AYV82837.1"/>
    </source>
</evidence>
<reference evidence="1" key="1">
    <citation type="submission" date="2018-10" db="EMBL/GenBank/DDBJ databases">
        <title>Hidden diversity of soil giant viruses.</title>
        <authorList>
            <person name="Schulz F."/>
            <person name="Alteio L."/>
            <person name="Goudeau D."/>
            <person name="Ryan E.M."/>
            <person name="Malmstrom R.R."/>
            <person name="Blanchard J."/>
            <person name="Woyke T."/>
        </authorList>
    </citation>
    <scope>NUCLEOTIDE SEQUENCE</scope>
    <source>
        <strain evidence="1">HYV1</strain>
    </source>
</reference>
<gene>
    <name evidence="1" type="ORF">Hyperionvirus2_205</name>
</gene>
<protein>
    <submittedName>
        <fullName evidence="1">Uncharacterized protein</fullName>
    </submittedName>
</protein>
<name>A0A3G5A6G4_9VIRU</name>
<dbReference type="EMBL" id="MK072384">
    <property type="protein sequence ID" value="AYV82837.1"/>
    <property type="molecule type" value="Genomic_DNA"/>
</dbReference>